<sequence length="110" mass="12658">GKTMFHPWIEVIYILLISQHGFGDEASEEDSILPKLDLVFGIFRHGDRAPLMTYPNDTNRESKLWNLGFGELTQRGIETMLKLGKYLKNRYSELLKDSPKATYVRSSPKP</sequence>
<evidence type="ECO:0000313" key="1">
    <source>
        <dbReference type="EMBL" id="KAG0445062.1"/>
    </source>
</evidence>
<reference evidence="1 2" key="1">
    <citation type="journal article" date="2020" name="Cell">
        <title>Large-Scale Comparative Analyses of Tick Genomes Elucidate Their Genetic Diversity and Vector Capacities.</title>
        <authorList>
            <consortium name="Tick Genome and Microbiome Consortium (TIGMIC)"/>
            <person name="Jia N."/>
            <person name="Wang J."/>
            <person name="Shi W."/>
            <person name="Du L."/>
            <person name="Sun Y."/>
            <person name="Zhan W."/>
            <person name="Jiang J.F."/>
            <person name="Wang Q."/>
            <person name="Zhang B."/>
            <person name="Ji P."/>
            <person name="Bell-Sakyi L."/>
            <person name="Cui X.M."/>
            <person name="Yuan T.T."/>
            <person name="Jiang B.G."/>
            <person name="Yang W.F."/>
            <person name="Lam T.T."/>
            <person name="Chang Q.C."/>
            <person name="Ding S.J."/>
            <person name="Wang X.J."/>
            <person name="Zhu J.G."/>
            <person name="Ruan X.D."/>
            <person name="Zhao L."/>
            <person name="Wei J.T."/>
            <person name="Ye R.Z."/>
            <person name="Que T.C."/>
            <person name="Du C.H."/>
            <person name="Zhou Y.H."/>
            <person name="Cheng J.X."/>
            <person name="Dai P.F."/>
            <person name="Guo W.B."/>
            <person name="Han X.H."/>
            <person name="Huang E.J."/>
            <person name="Li L.F."/>
            <person name="Wei W."/>
            <person name="Gao Y.C."/>
            <person name="Liu J.Z."/>
            <person name="Shao H.Z."/>
            <person name="Wang X."/>
            <person name="Wang C.C."/>
            <person name="Yang T.C."/>
            <person name="Huo Q.B."/>
            <person name="Li W."/>
            <person name="Chen H.Y."/>
            <person name="Chen S.E."/>
            <person name="Zhou L.G."/>
            <person name="Ni X.B."/>
            <person name="Tian J.H."/>
            <person name="Sheng Y."/>
            <person name="Liu T."/>
            <person name="Pan Y.S."/>
            <person name="Xia L.Y."/>
            <person name="Li J."/>
            <person name="Zhao F."/>
            <person name="Cao W.C."/>
        </authorList>
    </citation>
    <scope>NUCLEOTIDE SEQUENCE [LARGE SCALE GENOMIC DNA]</scope>
    <source>
        <strain evidence="1">Iper-2018</strain>
    </source>
</reference>
<feature type="non-terminal residue" evidence="1">
    <location>
        <position position="1"/>
    </location>
</feature>
<keyword evidence="2" id="KW-1185">Reference proteome</keyword>
<dbReference type="EMBL" id="JABSTQ010001005">
    <property type="protein sequence ID" value="KAG0445062.1"/>
    <property type="molecule type" value="Genomic_DNA"/>
</dbReference>
<evidence type="ECO:0000313" key="2">
    <source>
        <dbReference type="Proteomes" id="UP000805193"/>
    </source>
</evidence>
<dbReference type="Proteomes" id="UP000805193">
    <property type="component" value="Unassembled WGS sequence"/>
</dbReference>
<proteinExistence type="predicted"/>
<feature type="non-terminal residue" evidence="1">
    <location>
        <position position="110"/>
    </location>
</feature>
<comment type="caution">
    <text evidence="1">The sequence shown here is derived from an EMBL/GenBank/DDBJ whole genome shotgun (WGS) entry which is preliminary data.</text>
</comment>
<protein>
    <submittedName>
        <fullName evidence="1">Uncharacterized protein</fullName>
    </submittedName>
</protein>
<name>A0AC60R2P0_IXOPE</name>
<gene>
    <name evidence="1" type="ORF">HPB47_000474</name>
</gene>
<organism evidence="1 2">
    <name type="scientific">Ixodes persulcatus</name>
    <name type="common">Taiga tick</name>
    <dbReference type="NCBI Taxonomy" id="34615"/>
    <lineage>
        <taxon>Eukaryota</taxon>
        <taxon>Metazoa</taxon>
        <taxon>Ecdysozoa</taxon>
        <taxon>Arthropoda</taxon>
        <taxon>Chelicerata</taxon>
        <taxon>Arachnida</taxon>
        <taxon>Acari</taxon>
        <taxon>Parasitiformes</taxon>
        <taxon>Ixodida</taxon>
        <taxon>Ixodoidea</taxon>
        <taxon>Ixodidae</taxon>
        <taxon>Ixodinae</taxon>
        <taxon>Ixodes</taxon>
    </lineage>
</organism>
<accession>A0AC60R2P0</accession>